<dbReference type="EMBL" id="SACL01000003">
    <property type="protein sequence ID" value="RVT96616.1"/>
    <property type="molecule type" value="Genomic_DNA"/>
</dbReference>
<organism evidence="1 2">
    <name type="scientific">Rhodovarius crocodyli</name>
    <dbReference type="NCBI Taxonomy" id="1979269"/>
    <lineage>
        <taxon>Bacteria</taxon>
        <taxon>Pseudomonadati</taxon>
        <taxon>Pseudomonadota</taxon>
        <taxon>Alphaproteobacteria</taxon>
        <taxon>Acetobacterales</taxon>
        <taxon>Roseomonadaceae</taxon>
        <taxon>Rhodovarius</taxon>
    </lineage>
</organism>
<reference evidence="1 2" key="1">
    <citation type="submission" date="2019-01" db="EMBL/GenBank/DDBJ databases">
        <authorList>
            <person name="Chen W.-M."/>
        </authorList>
    </citation>
    <scope>NUCLEOTIDE SEQUENCE [LARGE SCALE GENOMIC DNA]</scope>
    <source>
        <strain evidence="1 2">CCP-6</strain>
    </source>
</reference>
<dbReference type="AlphaFoldDB" id="A0A437MG29"/>
<keyword evidence="2" id="KW-1185">Reference proteome</keyword>
<protein>
    <submittedName>
        <fullName evidence="1">Uncharacterized protein</fullName>
    </submittedName>
</protein>
<name>A0A437MG29_9PROT</name>
<dbReference type="Proteomes" id="UP000282957">
    <property type="component" value="Unassembled WGS sequence"/>
</dbReference>
<comment type="caution">
    <text evidence="1">The sequence shown here is derived from an EMBL/GenBank/DDBJ whole genome shotgun (WGS) entry which is preliminary data.</text>
</comment>
<sequence>MDSENDPARNSTGRAVRRALLLALRAGLRAQPERLEDLAEELRASLAESPSPDGVDVVEDAAHRAIVAAELEAALRQLRSEFGH</sequence>
<gene>
    <name evidence="1" type="ORF">EOD42_09355</name>
</gene>
<proteinExistence type="predicted"/>
<evidence type="ECO:0000313" key="1">
    <source>
        <dbReference type="EMBL" id="RVT96616.1"/>
    </source>
</evidence>
<evidence type="ECO:0000313" key="2">
    <source>
        <dbReference type="Proteomes" id="UP000282957"/>
    </source>
</evidence>
<accession>A0A437MG29</accession>
<dbReference type="RefSeq" id="WP_164867853.1">
    <property type="nucleotide sequence ID" value="NZ_SACL01000003.1"/>
</dbReference>